<gene>
    <name evidence="1" type="ORF">GLOINDRAFT_6341</name>
</gene>
<protein>
    <submittedName>
        <fullName evidence="1">Uncharacterized protein</fullName>
    </submittedName>
</protein>
<evidence type="ECO:0000313" key="1">
    <source>
        <dbReference type="EMBL" id="ESA02622.1"/>
    </source>
</evidence>
<sequence>MTFYINEVPFFDLGTLKGVSEFNNLSFYNLDDVWTRGILKAVYSDFSRCVRIW</sequence>
<dbReference type="HOGENOM" id="CLU_3069899_0_0_1"/>
<dbReference type="AlphaFoldDB" id="U9T5F4"/>
<dbReference type="EMBL" id="KI295583">
    <property type="protein sequence ID" value="ESA02622.1"/>
    <property type="molecule type" value="Genomic_DNA"/>
</dbReference>
<proteinExistence type="predicted"/>
<accession>U9T5F4</accession>
<name>U9T5F4_RHIID</name>
<reference evidence="1" key="1">
    <citation type="submission" date="2013-07" db="EMBL/GenBank/DDBJ databases">
        <title>The genome of an arbuscular mycorrhizal fungus provides insights into the evolution of the oldest plant symbiosis.</title>
        <authorList>
            <consortium name="DOE Joint Genome Institute"/>
            <person name="Tisserant E."/>
            <person name="Malbreil M."/>
            <person name="Kuo A."/>
            <person name="Kohler A."/>
            <person name="Symeonidi A."/>
            <person name="Balestrini R."/>
            <person name="Charron P."/>
            <person name="Duensing N."/>
            <person name="Frei-dit-Frey N."/>
            <person name="Gianinazzi-Pearson V."/>
            <person name="Gilbert B."/>
            <person name="Handa Y."/>
            <person name="Hijri M."/>
            <person name="Kaul R."/>
            <person name="Kawaguchi M."/>
            <person name="Krajinski F."/>
            <person name="Lammers P."/>
            <person name="Lapierre D."/>
            <person name="Masclaux F.G."/>
            <person name="Murat C."/>
            <person name="Morin E."/>
            <person name="Ndikumana S."/>
            <person name="Pagni M."/>
            <person name="Petitpierre D."/>
            <person name="Requena N."/>
            <person name="Rosikiewicz P."/>
            <person name="Riley R."/>
            <person name="Saito K."/>
            <person name="San Clemente H."/>
            <person name="Shapiro H."/>
            <person name="van Tuinen D."/>
            <person name="Becard G."/>
            <person name="Bonfante P."/>
            <person name="Paszkowski U."/>
            <person name="Shachar-Hill Y."/>
            <person name="Young J.P."/>
            <person name="Sanders I.R."/>
            <person name="Henrissat B."/>
            <person name="Rensing S.A."/>
            <person name="Grigoriev I.V."/>
            <person name="Corradi N."/>
            <person name="Roux C."/>
            <person name="Martin F."/>
        </authorList>
    </citation>
    <scope>NUCLEOTIDE SEQUENCE</scope>
    <source>
        <strain evidence="1">DAOM 197198</strain>
    </source>
</reference>
<organism evidence="1">
    <name type="scientific">Rhizophagus irregularis (strain DAOM 181602 / DAOM 197198 / MUCL 43194)</name>
    <name type="common">Arbuscular mycorrhizal fungus</name>
    <name type="synonym">Glomus intraradices</name>
    <dbReference type="NCBI Taxonomy" id="747089"/>
    <lineage>
        <taxon>Eukaryota</taxon>
        <taxon>Fungi</taxon>
        <taxon>Fungi incertae sedis</taxon>
        <taxon>Mucoromycota</taxon>
        <taxon>Glomeromycotina</taxon>
        <taxon>Glomeromycetes</taxon>
        <taxon>Glomerales</taxon>
        <taxon>Glomeraceae</taxon>
        <taxon>Rhizophagus</taxon>
    </lineage>
</organism>